<proteinExistence type="predicted"/>
<evidence type="ECO:0000313" key="3">
    <source>
        <dbReference type="Proteomes" id="UP001499843"/>
    </source>
</evidence>
<dbReference type="EMBL" id="BAAAQX010000021">
    <property type="protein sequence ID" value="GAA2211624.1"/>
    <property type="molecule type" value="Genomic_DNA"/>
</dbReference>
<feature type="domain" description="Knr4/Smi1-like" evidence="1">
    <location>
        <begin position="69"/>
        <end position="204"/>
    </location>
</feature>
<dbReference type="SUPFAM" id="SSF160631">
    <property type="entry name" value="SMI1/KNR4-like"/>
    <property type="match status" value="1"/>
</dbReference>
<dbReference type="Proteomes" id="UP001499843">
    <property type="component" value="Unassembled WGS sequence"/>
</dbReference>
<sequence>MEAFDLDVAAAGTNASDGEGHQASSTFPGYKTILKLKPVLLSRRLRAMGRFDEVTATFWGDGDYGVQQPLTDEMVREAERVLGVTLPSALLDLLRVQNGGIVAADHDAFPASQPTSWSEDHVPFDNLMGIGRRDGMTSLLDTPYLVEEWGMPAPLVLLSGDGHCWLGLDYRACGRDGEPSVTWFETDLDAEFVLAGDFRSFVEGLTAGSMYGDGSADDPVPA</sequence>
<reference evidence="2 3" key="1">
    <citation type="journal article" date="2019" name="Int. J. Syst. Evol. Microbiol.">
        <title>The Global Catalogue of Microorganisms (GCM) 10K type strain sequencing project: providing services to taxonomists for standard genome sequencing and annotation.</title>
        <authorList>
            <consortium name="The Broad Institute Genomics Platform"/>
            <consortium name="The Broad Institute Genome Sequencing Center for Infectious Disease"/>
            <person name="Wu L."/>
            <person name="Ma J."/>
        </authorList>
    </citation>
    <scope>NUCLEOTIDE SEQUENCE [LARGE SCALE GENOMIC DNA]</scope>
    <source>
        <strain evidence="2 3">JCM 16114</strain>
    </source>
</reference>
<gene>
    <name evidence="2" type="ORF">GCM10009850_070840</name>
</gene>
<dbReference type="SMART" id="SM00860">
    <property type="entry name" value="SMI1_KNR4"/>
    <property type="match status" value="1"/>
</dbReference>
<dbReference type="RefSeq" id="WP_344484542.1">
    <property type="nucleotide sequence ID" value="NZ_BAAAQX010000021.1"/>
</dbReference>
<dbReference type="InterPro" id="IPR018958">
    <property type="entry name" value="Knr4/Smi1-like_dom"/>
</dbReference>
<evidence type="ECO:0000259" key="1">
    <source>
        <dbReference type="SMART" id="SM00860"/>
    </source>
</evidence>
<dbReference type="Pfam" id="PF09346">
    <property type="entry name" value="SMI1_KNR4"/>
    <property type="match status" value="1"/>
</dbReference>
<accession>A0ABN3CQD1</accession>
<comment type="caution">
    <text evidence="2">The sequence shown here is derived from an EMBL/GenBank/DDBJ whole genome shotgun (WGS) entry which is preliminary data.</text>
</comment>
<dbReference type="InterPro" id="IPR037883">
    <property type="entry name" value="Knr4/Smi1-like_sf"/>
</dbReference>
<organism evidence="2 3">
    <name type="scientific">Nonomuraea monospora</name>
    <dbReference type="NCBI Taxonomy" id="568818"/>
    <lineage>
        <taxon>Bacteria</taxon>
        <taxon>Bacillati</taxon>
        <taxon>Actinomycetota</taxon>
        <taxon>Actinomycetes</taxon>
        <taxon>Streptosporangiales</taxon>
        <taxon>Streptosporangiaceae</taxon>
        <taxon>Nonomuraea</taxon>
    </lineage>
</organism>
<dbReference type="Gene3D" id="3.40.1580.10">
    <property type="entry name" value="SMI1/KNR4-like"/>
    <property type="match status" value="1"/>
</dbReference>
<name>A0ABN3CQD1_9ACTN</name>
<protein>
    <recommendedName>
        <fullName evidence="1">Knr4/Smi1-like domain-containing protein</fullName>
    </recommendedName>
</protein>
<evidence type="ECO:0000313" key="2">
    <source>
        <dbReference type="EMBL" id="GAA2211624.1"/>
    </source>
</evidence>
<keyword evidence="3" id="KW-1185">Reference proteome</keyword>